<proteinExistence type="predicted"/>
<dbReference type="Proteomes" id="UP001232001">
    <property type="component" value="Chromosome"/>
</dbReference>
<sequence length="421" mass="45733">MRSKSFNTLITLSLCVIVTGCKSVKVKTNDKTNPNLSVGVFTGGLKKTAMVKSDEMPKKILVAENEKVFWIAGGSDESGLKSLTTEVVSGGLLRYQDKLLKKVSETNDTTATGLSKVGVLTSGELEFDSPTSKIILKSEAVDWAGNITFTPTVSVERIPKPIARLSTNTTLINRGENVQLTYETEHASNVFLNNTELTTFNGQRTVAPTSTTRYILRAENEVGTAQDTLVVSVNQPPTAPKILSFTSNKTTVKKGNQVVLNWNTSNTNRVKLFHNNSQIHSSSTSSGSKTIRLNNVGIQNFKLEASNNSNTVSTRLSVKVEPSTNCISYPYVGNFNISSRDNTAVVYEYPANNLFIGQRITSVKNPFNVDVRLNISGRESIISAGQTTTFFNGLGIGGRWVLLVPNPQPLIVKLIVCGDSN</sequence>
<gene>
    <name evidence="1" type="ORF">P8625_07830</name>
</gene>
<evidence type="ECO:0000313" key="2">
    <source>
        <dbReference type="Proteomes" id="UP001232001"/>
    </source>
</evidence>
<dbReference type="EMBL" id="CP122539">
    <property type="protein sequence ID" value="WGH77033.1"/>
    <property type="molecule type" value="Genomic_DNA"/>
</dbReference>
<dbReference type="RefSeq" id="WP_279652888.1">
    <property type="nucleotide sequence ID" value="NZ_CP122539.1"/>
</dbReference>
<reference evidence="1 2" key="1">
    <citation type="submission" date="2023-04" db="EMBL/GenBank/DDBJ databases">
        <title>Tenacibaculum tangerinum sp. nov., isolated from sea tidal flat of South Korea.</title>
        <authorList>
            <person name="Lee S.H."/>
            <person name="Kim J.-J."/>
        </authorList>
    </citation>
    <scope>NUCLEOTIDE SEQUENCE [LARGE SCALE GENOMIC DNA]</scope>
    <source>
        <strain evidence="1 2">GRR-S3-23</strain>
    </source>
</reference>
<dbReference type="InterPro" id="IPR013783">
    <property type="entry name" value="Ig-like_fold"/>
</dbReference>
<accession>A0ABY8L6L5</accession>
<keyword evidence="2" id="KW-1185">Reference proteome</keyword>
<organism evidence="1 2">
    <name type="scientific">Tenacibaculum tangerinum</name>
    <dbReference type="NCBI Taxonomy" id="3038772"/>
    <lineage>
        <taxon>Bacteria</taxon>
        <taxon>Pseudomonadati</taxon>
        <taxon>Bacteroidota</taxon>
        <taxon>Flavobacteriia</taxon>
        <taxon>Flavobacteriales</taxon>
        <taxon>Flavobacteriaceae</taxon>
        <taxon>Tenacibaculum</taxon>
    </lineage>
</organism>
<evidence type="ECO:0000313" key="1">
    <source>
        <dbReference type="EMBL" id="WGH77033.1"/>
    </source>
</evidence>
<name>A0ABY8L6L5_9FLAO</name>
<protein>
    <submittedName>
        <fullName evidence="1">Uncharacterized protein</fullName>
    </submittedName>
</protein>
<dbReference type="PROSITE" id="PS51257">
    <property type="entry name" value="PROKAR_LIPOPROTEIN"/>
    <property type="match status" value="1"/>
</dbReference>
<dbReference type="Gene3D" id="2.60.40.10">
    <property type="entry name" value="Immunoglobulins"/>
    <property type="match status" value="1"/>
</dbReference>